<dbReference type="RefSeq" id="XP_067527275.1">
    <property type="nucleotide sequence ID" value="XM_067671174.1"/>
</dbReference>
<evidence type="ECO:0000256" key="6">
    <source>
        <dbReference type="ARBA" id="ARBA00022786"/>
    </source>
</evidence>
<dbReference type="FunCoup" id="I1CTU9">
    <property type="interactions" value="447"/>
</dbReference>
<evidence type="ECO:0000256" key="1">
    <source>
        <dbReference type="ARBA" id="ARBA00010931"/>
    </source>
</evidence>
<dbReference type="GO" id="GO:0019778">
    <property type="term" value="F:Atg12 activating enzyme activity"/>
    <property type="evidence" value="ECO:0007669"/>
    <property type="project" value="EnsemblFungi"/>
</dbReference>
<keyword evidence="8 10" id="KW-0072">Autophagy</keyword>
<reference evidence="13 14" key="1">
    <citation type="journal article" date="2009" name="PLoS Genet.">
        <title>Genomic analysis of the basal lineage fungus Rhizopus oryzae reveals a whole-genome duplication.</title>
        <authorList>
            <person name="Ma L.-J."/>
            <person name="Ibrahim A.S."/>
            <person name="Skory C."/>
            <person name="Grabherr M.G."/>
            <person name="Burger G."/>
            <person name="Butler M."/>
            <person name="Elias M."/>
            <person name="Idnurm A."/>
            <person name="Lang B.F."/>
            <person name="Sone T."/>
            <person name="Abe A."/>
            <person name="Calvo S.E."/>
            <person name="Corrochano L.M."/>
            <person name="Engels R."/>
            <person name="Fu J."/>
            <person name="Hansberg W."/>
            <person name="Kim J.-M."/>
            <person name="Kodira C.D."/>
            <person name="Koehrsen M.J."/>
            <person name="Liu B."/>
            <person name="Miranda-Saavedra D."/>
            <person name="O'Leary S."/>
            <person name="Ortiz-Castellanos L."/>
            <person name="Poulter R."/>
            <person name="Rodriguez-Romero J."/>
            <person name="Ruiz-Herrera J."/>
            <person name="Shen Y.-Q."/>
            <person name="Zeng Q."/>
            <person name="Galagan J."/>
            <person name="Birren B.W."/>
            <person name="Cuomo C.A."/>
            <person name="Wickes B.L."/>
        </authorList>
    </citation>
    <scope>NUCLEOTIDE SEQUENCE [LARGE SCALE GENOMIC DNA]</scope>
    <source>
        <strain evidence="14">RA 99-880 / ATCC MYA-4621 / FGSC 9543 / NRRL 43880</strain>
    </source>
</reference>
<evidence type="ECO:0000313" key="13">
    <source>
        <dbReference type="EMBL" id="EIE91879.1"/>
    </source>
</evidence>
<evidence type="ECO:0000256" key="4">
    <source>
        <dbReference type="ARBA" id="ARBA00022448"/>
    </source>
</evidence>
<dbReference type="Gene3D" id="3.40.140.70">
    <property type="entry name" value="Ubiquitin-like modifier-activating enzyme ATG7 N-terminal domain"/>
    <property type="match status" value="1"/>
</dbReference>
<dbReference type="InterPro" id="IPR045886">
    <property type="entry name" value="ThiF/MoeB/HesA"/>
</dbReference>
<dbReference type="EMBL" id="CH476752">
    <property type="protein sequence ID" value="EIE91879.1"/>
    <property type="molecule type" value="Genomic_DNA"/>
</dbReference>
<dbReference type="InterPro" id="IPR035985">
    <property type="entry name" value="Ubiquitin-activating_enz"/>
</dbReference>
<dbReference type="PANTHER" id="PTHR10953">
    <property type="entry name" value="UBIQUITIN-ACTIVATING ENZYME E1"/>
    <property type="match status" value="1"/>
</dbReference>
<sequence length="615" mass="69302">MLKFTPFNSAVDASFWQSLLSKKLNTFKLSQETQTIYGHYLPNQKVVNEQGERIMMQSHLSIPSHGFEPSRLDKNQLFQQAADKIIKAVESGEALKNPNSLLSFLLITFADLKKYKFYYWFAFPAIIPQQDSWQTIRQVDLGRQESLDLHQAYQSWAHQDYFFLIEKGNLGQIRLSTIDQYKKDSNDLFAFLDPSSIKGSPGWPLRNLLYLIHTLFGQRTVKVVCYRQEDSYLIETSLPEHAYSHLKSVGWERNIQGKLGPRMADLGPMMDPIRLADTAIDLNLKLMRWRLLPELDLERVKQTKCLLLGAGTLGCFVARCLIGWGVQHISFVDSGNVSFSNPVRQPLYQFTDALHGGLPKAETAANQLKSIQPTIVSQGYPLSIPMPGHDHYPSLDALQQDINTLSDLIREHDVIFLLTDSRESRWLPTLLGTKFNKCVINSALGFDSYLVMRHGTRLNQLGCYYCNDIVAPTDSLTDRTLDQQCTVTRPGLAPIAAALAVELMVSLIQHPKGMDAGPDTAHTPSPSSILGLLPHQIRGFLGQFNHLLIVGQAYDKCTACSEKVVSAYDKEPLAFVKKVLQDPIHLEHITGLAELKAESEALLLNDDWAEEEDDF</sequence>
<dbReference type="NCBIfam" id="TIGR01381">
    <property type="entry name" value="E1_like_apg7"/>
    <property type="match status" value="1"/>
</dbReference>
<keyword evidence="14" id="KW-1185">Reference proteome</keyword>
<dbReference type="GO" id="GO:0000045">
    <property type="term" value="P:autophagosome assembly"/>
    <property type="evidence" value="ECO:0007669"/>
    <property type="project" value="TreeGrafter"/>
</dbReference>
<dbReference type="GO" id="GO:0006995">
    <property type="term" value="P:cellular response to nitrogen starvation"/>
    <property type="evidence" value="ECO:0007669"/>
    <property type="project" value="TreeGrafter"/>
</dbReference>
<evidence type="ECO:0000313" key="14">
    <source>
        <dbReference type="Proteomes" id="UP000009138"/>
    </source>
</evidence>
<dbReference type="FunFam" id="3.40.50.720:FF:000395">
    <property type="entry name" value="ubiquitin-like modifier-activating enzyme ATG7"/>
    <property type="match status" value="1"/>
</dbReference>
<dbReference type="Pfam" id="PF16420">
    <property type="entry name" value="ATG7_N"/>
    <property type="match status" value="2"/>
</dbReference>
<comment type="subcellular location">
    <subcellularLocation>
        <location evidence="10">Cytoplasm</location>
    </subcellularLocation>
    <subcellularLocation>
        <location evidence="10">Preautophagosomal structure</location>
    </subcellularLocation>
</comment>
<dbReference type="InterPro" id="IPR032197">
    <property type="entry name" value="Atg7_N"/>
</dbReference>
<dbReference type="Gene3D" id="3.40.50.720">
    <property type="entry name" value="NAD(P)-binding Rossmann-like Domain"/>
    <property type="match status" value="1"/>
</dbReference>
<dbReference type="InterPro" id="IPR006285">
    <property type="entry name" value="Atg7"/>
</dbReference>
<comment type="similarity">
    <text evidence="1 10">Belongs to the ATG7 family.</text>
</comment>
<evidence type="ECO:0000256" key="5">
    <source>
        <dbReference type="ARBA" id="ARBA00022490"/>
    </source>
</evidence>
<evidence type="ECO:0000256" key="3">
    <source>
        <dbReference type="ARBA" id="ARBA00017647"/>
    </source>
</evidence>
<keyword evidence="4 10" id="KW-0813">Transport</keyword>
<dbReference type="GeneID" id="93623555"/>
<keyword evidence="6 10" id="KW-0833">Ubl conjugation pathway</keyword>
<gene>
    <name evidence="13" type="ORF">RO3G_16590</name>
</gene>
<dbReference type="GO" id="GO:0015031">
    <property type="term" value="P:protein transport"/>
    <property type="evidence" value="ECO:0007669"/>
    <property type="project" value="UniProtKB-UniRule"/>
</dbReference>
<dbReference type="InterPro" id="IPR042523">
    <property type="entry name" value="Atg7_N_2"/>
</dbReference>
<comment type="subunit">
    <text evidence="2 10">Homodimer.</text>
</comment>
<keyword evidence="7 10" id="KW-0653">Protein transport</keyword>
<evidence type="ECO:0000259" key="12">
    <source>
        <dbReference type="Pfam" id="PF16420"/>
    </source>
</evidence>
<evidence type="ECO:0000256" key="7">
    <source>
        <dbReference type="ARBA" id="ARBA00022927"/>
    </source>
</evidence>
<dbReference type="InterPro" id="IPR042522">
    <property type="entry name" value="Atg7_N_1"/>
</dbReference>
<dbReference type="GO" id="GO:0019779">
    <property type="term" value="F:Atg8 activating enzyme activity"/>
    <property type="evidence" value="ECO:0007669"/>
    <property type="project" value="EnsemblFungi"/>
</dbReference>
<feature type="domain" description="THIF-type NAD/FAD binding fold" evidence="11">
    <location>
        <begin position="287"/>
        <end position="511"/>
    </location>
</feature>
<dbReference type="STRING" id="246409.I1CTU9"/>
<evidence type="ECO:0000256" key="2">
    <source>
        <dbReference type="ARBA" id="ARBA00011738"/>
    </source>
</evidence>
<proteinExistence type="inferred from homology"/>
<protein>
    <recommendedName>
        <fullName evidence="3 10">Ubiquitin-like modifier-activating enzyme ATG7</fullName>
    </recommendedName>
    <alternativeName>
        <fullName evidence="10">Autophagy-related protein 7</fullName>
    </alternativeName>
</protein>
<evidence type="ECO:0000259" key="11">
    <source>
        <dbReference type="Pfam" id="PF00899"/>
    </source>
</evidence>
<feature type="domain" description="Ubiquitin-like modifier-activating enzyme Atg7 N-terminal" evidence="12">
    <location>
        <begin position="71"/>
        <end position="270"/>
    </location>
</feature>
<dbReference type="GO" id="GO:0097632">
    <property type="term" value="C:extrinsic component of phagophore assembly site membrane"/>
    <property type="evidence" value="ECO:0007669"/>
    <property type="project" value="EnsemblFungi"/>
</dbReference>
<feature type="domain" description="Ubiquitin-like modifier-activating enzyme Atg7 N-terminal" evidence="12">
    <location>
        <begin position="2"/>
        <end position="46"/>
    </location>
</feature>
<dbReference type="Gene3D" id="3.40.140.100">
    <property type="entry name" value="Ubiquitin-like modifier-activating enzyme ATG7 C-terminal domain"/>
    <property type="match status" value="1"/>
</dbReference>
<dbReference type="InParanoid" id="I1CTU9"/>
<organism evidence="13 14">
    <name type="scientific">Rhizopus delemar (strain RA 99-880 / ATCC MYA-4621 / FGSC 9543 / NRRL 43880)</name>
    <name type="common">Mucormycosis agent</name>
    <name type="synonym">Rhizopus arrhizus var. delemar</name>
    <dbReference type="NCBI Taxonomy" id="246409"/>
    <lineage>
        <taxon>Eukaryota</taxon>
        <taxon>Fungi</taxon>
        <taxon>Fungi incertae sedis</taxon>
        <taxon>Mucoromycota</taxon>
        <taxon>Mucoromycotina</taxon>
        <taxon>Mucoromycetes</taxon>
        <taxon>Mucorales</taxon>
        <taxon>Mucorineae</taxon>
        <taxon>Rhizopodaceae</taxon>
        <taxon>Rhizopus</taxon>
    </lineage>
</organism>
<dbReference type="GO" id="GO:0000422">
    <property type="term" value="P:autophagy of mitochondrion"/>
    <property type="evidence" value="ECO:0007669"/>
    <property type="project" value="EnsemblFungi"/>
</dbReference>
<evidence type="ECO:0000256" key="10">
    <source>
        <dbReference type="RuleBase" id="RU366022"/>
    </source>
</evidence>
<accession>I1CTU9</accession>
<dbReference type="GO" id="GO:0032446">
    <property type="term" value="P:protein modification by small protein conjugation"/>
    <property type="evidence" value="ECO:0007669"/>
    <property type="project" value="EnsemblFungi"/>
</dbReference>
<dbReference type="GO" id="GO:0042802">
    <property type="term" value="F:identical protein binding"/>
    <property type="evidence" value="ECO:0007669"/>
    <property type="project" value="EnsemblFungi"/>
</dbReference>
<keyword evidence="5 10" id="KW-0963">Cytoplasm</keyword>
<dbReference type="SUPFAM" id="SSF69572">
    <property type="entry name" value="Activating enzymes of the ubiquitin-like proteins"/>
    <property type="match status" value="1"/>
</dbReference>
<dbReference type="eggNOG" id="KOG2337">
    <property type="taxonomic scope" value="Eukaryota"/>
</dbReference>
<dbReference type="Pfam" id="PF00899">
    <property type="entry name" value="ThiF"/>
    <property type="match status" value="1"/>
</dbReference>
<feature type="active site" description="Glycyl thioester intermediate" evidence="9">
    <location>
        <position position="485"/>
    </location>
</feature>
<name>I1CTU9_RHIO9</name>
<dbReference type="PANTHER" id="PTHR10953:SF3">
    <property type="entry name" value="UBIQUITIN-LIKE MODIFIER-ACTIVATING ENZYME ATG7"/>
    <property type="match status" value="1"/>
</dbReference>
<dbReference type="Proteomes" id="UP000009138">
    <property type="component" value="Unassembled WGS sequence"/>
</dbReference>
<dbReference type="OMA" id="RQIWDAI"/>
<evidence type="ECO:0000256" key="9">
    <source>
        <dbReference type="PIRSR" id="PIRSR606285-1"/>
    </source>
</evidence>
<dbReference type="AlphaFoldDB" id="I1CTU9"/>
<dbReference type="InterPro" id="IPR000594">
    <property type="entry name" value="ThiF_NAD_FAD-bd"/>
</dbReference>
<comment type="function">
    <text evidence="10">E1-like activating enzyme involved in the 2 ubiquitin-like systems required for cytoplasm to vacuole transport (Cvt) and autophagy. Activates ATG12 for its conjugation with ATG5 and ATG8 for its conjugation with phosphatidylethanolamine. Both systems are needed for the ATG8 association to Cvt vesicles and autophagosomes membranes. Autophagy is essential for maintenance of amino acid levels and protein synthesis under nitrogen starvation. Required for selective autophagic degradation of the nucleus (nucleophagy) as well as for mitophagy which contributes to regulate mitochondrial quantity and quality by eliminating the mitochondria to a basal level to fulfill cellular energy requirements and preventing excess ROS production.</text>
</comment>
<dbReference type="GO" id="GO:0034727">
    <property type="term" value="P:piecemeal microautophagy of the nucleus"/>
    <property type="evidence" value="ECO:0007669"/>
    <property type="project" value="EnsemblFungi"/>
</dbReference>
<dbReference type="GO" id="GO:0005829">
    <property type="term" value="C:cytosol"/>
    <property type="evidence" value="ECO:0007669"/>
    <property type="project" value="EnsemblFungi"/>
</dbReference>
<dbReference type="OrthoDB" id="338614at2759"/>
<dbReference type="VEuPathDB" id="FungiDB:RO3G_16590"/>
<evidence type="ECO:0000256" key="8">
    <source>
        <dbReference type="ARBA" id="ARBA00023006"/>
    </source>
</evidence>